<dbReference type="InterPro" id="IPR051677">
    <property type="entry name" value="AfsR-DnrI-RedD_regulator"/>
</dbReference>
<dbReference type="InterPro" id="IPR019734">
    <property type="entry name" value="TPR_rpt"/>
</dbReference>
<keyword evidence="2" id="KW-0805">Transcription regulation</keyword>
<dbReference type="PANTHER" id="PTHR35807">
    <property type="entry name" value="TRANSCRIPTIONAL REGULATOR REDD-RELATED"/>
    <property type="match status" value="1"/>
</dbReference>
<evidence type="ECO:0000256" key="1">
    <source>
        <dbReference type="ARBA" id="ARBA00005820"/>
    </source>
</evidence>
<dbReference type="EMBL" id="JAAMPJ010000003">
    <property type="protein sequence ID" value="NGY60269.1"/>
    <property type="molecule type" value="Genomic_DNA"/>
</dbReference>
<evidence type="ECO:0000256" key="4">
    <source>
        <dbReference type="ARBA" id="ARBA00023163"/>
    </source>
</evidence>
<dbReference type="PRINTS" id="PR00364">
    <property type="entry name" value="DISEASERSIST"/>
</dbReference>
<dbReference type="PANTHER" id="PTHR35807:SF1">
    <property type="entry name" value="TRANSCRIPTIONAL REGULATOR REDD"/>
    <property type="match status" value="1"/>
</dbReference>
<evidence type="ECO:0000313" key="9">
    <source>
        <dbReference type="Proteomes" id="UP000481360"/>
    </source>
</evidence>
<feature type="repeat" description="TPR" evidence="5">
    <location>
        <begin position="856"/>
        <end position="889"/>
    </location>
</feature>
<dbReference type="InterPro" id="IPR011990">
    <property type="entry name" value="TPR-like_helical_dom_sf"/>
</dbReference>
<feature type="domain" description="OmpR/PhoB-type" evidence="7">
    <location>
        <begin position="3"/>
        <end position="103"/>
    </location>
</feature>
<keyword evidence="9" id="KW-1185">Reference proteome</keyword>
<dbReference type="SUPFAM" id="SSF52540">
    <property type="entry name" value="P-loop containing nucleoside triphosphate hydrolases"/>
    <property type="match status" value="1"/>
</dbReference>
<dbReference type="SMART" id="SM00028">
    <property type="entry name" value="TPR"/>
    <property type="match status" value="5"/>
</dbReference>
<accession>A0A7C9RQA3</accession>
<dbReference type="GO" id="GO:0003677">
    <property type="term" value="F:DNA binding"/>
    <property type="evidence" value="ECO:0007669"/>
    <property type="project" value="UniProtKB-UniRule"/>
</dbReference>
<dbReference type="Pfam" id="PF03704">
    <property type="entry name" value="BTAD"/>
    <property type="match status" value="1"/>
</dbReference>
<dbReference type="CDD" id="cd15831">
    <property type="entry name" value="BTAD"/>
    <property type="match status" value="1"/>
</dbReference>
<dbReference type="GO" id="GO:0043531">
    <property type="term" value="F:ADP binding"/>
    <property type="evidence" value="ECO:0007669"/>
    <property type="project" value="InterPro"/>
</dbReference>
<dbReference type="Gene3D" id="3.40.50.300">
    <property type="entry name" value="P-loop containing nucleotide triphosphate hydrolases"/>
    <property type="match status" value="1"/>
</dbReference>
<dbReference type="InterPro" id="IPR016032">
    <property type="entry name" value="Sig_transdc_resp-reg_C-effctor"/>
</dbReference>
<evidence type="ECO:0000256" key="5">
    <source>
        <dbReference type="PROSITE-ProRule" id="PRU00339"/>
    </source>
</evidence>
<dbReference type="Pfam" id="PF13424">
    <property type="entry name" value="TPR_12"/>
    <property type="match status" value="1"/>
</dbReference>
<dbReference type="SUPFAM" id="SSF46894">
    <property type="entry name" value="C-terminal effector domain of the bipartite response regulators"/>
    <property type="match status" value="1"/>
</dbReference>
<evidence type="ECO:0000259" key="7">
    <source>
        <dbReference type="PROSITE" id="PS51755"/>
    </source>
</evidence>
<dbReference type="PROSITE" id="PS51755">
    <property type="entry name" value="OMPR_PHOB"/>
    <property type="match status" value="1"/>
</dbReference>
<dbReference type="SMART" id="SM00862">
    <property type="entry name" value="Trans_reg_C"/>
    <property type="match status" value="1"/>
</dbReference>
<evidence type="ECO:0000256" key="6">
    <source>
        <dbReference type="PROSITE-ProRule" id="PRU01091"/>
    </source>
</evidence>
<keyword evidence="4" id="KW-0804">Transcription</keyword>
<gene>
    <name evidence="8" type="ORF">G7043_15165</name>
</gene>
<proteinExistence type="inferred from homology"/>
<dbReference type="GO" id="GO:0000160">
    <property type="term" value="P:phosphorelay signal transduction system"/>
    <property type="evidence" value="ECO:0007669"/>
    <property type="project" value="InterPro"/>
</dbReference>
<dbReference type="InterPro" id="IPR005158">
    <property type="entry name" value="BTAD"/>
</dbReference>
<protein>
    <submittedName>
        <fullName evidence="8">Tetratricopeptide repeat protein</fullName>
    </submittedName>
</protein>
<dbReference type="InterPro" id="IPR027417">
    <property type="entry name" value="P-loop_NTPase"/>
</dbReference>
<evidence type="ECO:0000313" key="8">
    <source>
        <dbReference type="EMBL" id="NGY60269.1"/>
    </source>
</evidence>
<dbReference type="GO" id="GO:0006355">
    <property type="term" value="P:regulation of DNA-templated transcription"/>
    <property type="evidence" value="ECO:0007669"/>
    <property type="project" value="InterPro"/>
</dbReference>
<comment type="caution">
    <text evidence="8">The sequence shown here is derived from an EMBL/GenBank/DDBJ whole genome shotgun (WGS) entry which is preliminary data.</text>
</comment>
<dbReference type="SUPFAM" id="SSF48452">
    <property type="entry name" value="TPR-like"/>
    <property type="match status" value="2"/>
</dbReference>
<dbReference type="Gene3D" id="1.10.10.10">
    <property type="entry name" value="Winged helix-like DNA-binding domain superfamily/Winged helix DNA-binding domain"/>
    <property type="match status" value="1"/>
</dbReference>
<dbReference type="Gene3D" id="1.25.40.10">
    <property type="entry name" value="Tetratricopeptide repeat domain"/>
    <property type="match status" value="2"/>
</dbReference>
<dbReference type="InterPro" id="IPR001867">
    <property type="entry name" value="OmpR/PhoB-type_DNA-bd"/>
</dbReference>
<sequence>MPWTGGSVGSAIEIALLGEVSARVDGLDVELGPARQRCVLAALAVDVNQAVSMSRLTERVWGAEPPPRSRATLHSYLSRLRQAFAGTTAVTLASRADGYALVTDESAVDLMRFRALRDEARRQRDDEAVARVLTEAAALWRGEPLTGVGGEWAGHTRDLLAGERDAAELDLVDARLRLGQGPELLATISARAAASPLDERVAAQHMRALAQAGRSTEALDRFRAVRALLVEEFGTEPGAELRELHEKLLLGDAGPAAEVPRQLPSAPAQFVGREEDLAELDDAMRTQGVAAIAGAGGMGKTWLALHWAHRNLHRFPDGQLFVDLRGFSPDETPMEPDVAVRGFLHALGLDASRVPADPQARAALFRGLTAQRRLLVVIDNAADAAQVLPLLPVGDTCRVLVTSRNRLPGLVTARAVGLDVLADSDASTVLAGRIGATRLTAEPLAVARLIDLCGGLPLALSIVGARVLTEPDLSLAAIARQLEELGLGALDADPSVSVPVVLSWSYRALTDRQKELFALLGMAPGEDIGPGAAASLAGLSTEDTCSTLRALEQASLISIGSGFRVRMHDLVRAYAAERPGHREEALRRLVDHHAHTAHANDRLIDPHRPLIDLDAAAAGTVVTPAADKAGALAWFDAERGTRRAVQQAAAWHGWNDRVVLLARVSHAYHQLRGHLDDELAMWQTAIDAADDPEERVVAHRIMGSSLGQVQRFDEAQHHLARSLALAEQVGEPLQLADAHGTLAWLWASRSEYGKAFEHAKAALPHYQKTGNQMLIALAHNNIGHCASEVGDTDHGREHARKALTLLHELRDRQGEATAVDTLARIEHQVGNHTAAVALYEHAIELCQAENDDYTTANMLTNLGHPHLALEQRDQATAVWERALDMFERQGREDEADRMRKKLAAVPRD</sequence>
<reference evidence="8 9" key="1">
    <citation type="submission" date="2020-03" db="EMBL/GenBank/DDBJ databases">
        <title>Isolation and identification of active actinomycetes.</title>
        <authorList>
            <person name="Sun X."/>
        </authorList>
    </citation>
    <scope>NUCLEOTIDE SEQUENCE [LARGE SCALE GENOMIC DNA]</scope>
    <source>
        <strain evidence="8 9">NEAU-D13</strain>
    </source>
</reference>
<dbReference type="PROSITE" id="PS50005">
    <property type="entry name" value="TPR"/>
    <property type="match status" value="1"/>
</dbReference>
<keyword evidence="5" id="KW-0802">TPR repeat</keyword>
<dbReference type="AlphaFoldDB" id="A0A7C9RQA3"/>
<comment type="similarity">
    <text evidence="1">Belongs to the AfsR/DnrI/RedD regulatory family.</text>
</comment>
<dbReference type="SMART" id="SM01043">
    <property type="entry name" value="BTAD"/>
    <property type="match status" value="1"/>
</dbReference>
<dbReference type="Proteomes" id="UP000481360">
    <property type="component" value="Unassembled WGS sequence"/>
</dbReference>
<organism evidence="8 9">
    <name type="scientific">Lentzea alba</name>
    <dbReference type="NCBI Taxonomy" id="2714351"/>
    <lineage>
        <taxon>Bacteria</taxon>
        <taxon>Bacillati</taxon>
        <taxon>Actinomycetota</taxon>
        <taxon>Actinomycetes</taxon>
        <taxon>Pseudonocardiales</taxon>
        <taxon>Pseudonocardiaceae</taxon>
        <taxon>Lentzea</taxon>
    </lineage>
</organism>
<evidence type="ECO:0000256" key="2">
    <source>
        <dbReference type="ARBA" id="ARBA00023015"/>
    </source>
</evidence>
<name>A0A7C9RQA3_9PSEU</name>
<feature type="DNA-binding region" description="OmpR/PhoB-type" evidence="6">
    <location>
        <begin position="3"/>
        <end position="103"/>
    </location>
</feature>
<evidence type="ECO:0000256" key="3">
    <source>
        <dbReference type="ARBA" id="ARBA00023125"/>
    </source>
</evidence>
<keyword evidence="3 6" id="KW-0238">DNA-binding</keyword>
<dbReference type="InterPro" id="IPR036388">
    <property type="entry name" value="WH-like_DNA-bd_sf"/>
</dbReference>